<sequence>MADKEQTLKVITRDPKKYLLVNLEDGTVFQGQDQDEEHHGGGGEVIRRRATLMWKSPDDKTLLCAINVLTDVLETGEDRGTNS</sequence>
<reference evidence="1" key="1">
    <citation type="journal article" date="2015" name="Nature">
        <title>Complex archaea that bridge the gap between prokaryotes and eukaryotes.</title>
        <authorList>
            <person name="Spang A."/>
            <person name="Saw J.H."/>
            <person name="Jorgensen S.L."/>
            <person name="Zaremba-Niedzwiedzka K."/>
            <person name="Martijn J."/>
            <person name="Lind A.E."/>
            <person name="van Eijk R."/>
            <person name="Schleper C."/>
            <person name="Guy L."/>
            <person name="Ettema T.J."/>
        </authorList>
    </citation>
    <scope>NUCLEOTIDE SEQUENCE</scope>
</reference>
<organism evidence="1">
    <name type="scientific">marine sediment metagenome</name>
    <dbReference type="NCBI Taxonomy" id="412755"/>
    <lineage>
        <taxon>unclassified sequences</taxon>
        <taxon>metagenomes</taxon>
        <taxon>ecological metagenomes</taxon>
    </lineage>
</organism>
<gene>
    <name evidence="1" type="ORF">LCGC14_1682070</name>
</gene>
<comment type="caution">
    <text evidence="1">The sequence shown here is derived from an EMBL/GenBank/DDBJ whole genome shotgun (WGS) entry which is preliminary data.</text>
</comment>
<protein>
    <submittedName>
        <fullName evidence="1">Uncharacterized protein</fullName>
    </submittedName>
</protein>
<name>A0A0F9IAR3_9ZZZZ</name>
<dbReference type="EMBL" id="LAZR01014593">
    <property type="protein sequence ID" value="KKM16814.1"/>
    <property type="molecule type" value="Genomic_DNA"/>
</dbReference>
<dbReference type="AlphaFoldDB" id="A0A0F9IAR3"/>
<proteinExistence type="predicted"/>
<accession>A0A0F9IAR3</accession>
<evidence type="ECO:0000313" key="1">
    <source>
        <dbReference type="EMBL" id="KKM16814.1"/>
    </source>
</evidence>